<dbReference type="AlphaFoldDB" id="A0A1L4D160"/>
<evidence type="ECO:0000313" key="3">
    <source>
        <dbReference type="Proteomes" id="UP000184731"/>
    </source>
</evidence>
<dbReference type="EMBL" id="CP017834">
    <property type="protein sequence ID" value="APJ03920.1"/>
    <property type="molecule type" value="Genomic_DNA"/>
</dbReference>
<feature type="domain" description="N-acetyltransferase" evidence="1">
    <location>
        <begin position="3"/>
        <end position="163"/>
    </location>
</feature>
<dbReference type="STRING" id="1915309.AXG55_08385"/>
<reference evidence="2 3" key="1">
    <citation type="submission" date="2016-10" db="EMBL/GenBank/DDBJ databases">
        <title>Silvanigrella aquatica sp. nov., isolated from a freshwater lake located in the Black Forest, Germany, description of Silvanigrellaceae fam. nov., Silvanigrellales ord. nov., reclassification of the order Bdellovibrionales in the class Oligoflexia, reclassification of the families Bacteriovoracaceae and Halobacteriovoraceae in the new order Bacteriovoracales ord. nov., and reclassification of the family Pseudobacteriovoracaceae in the order Oligoflexiales.</title>
        <authorList>
            <person name="Hahn M.W."/>
            <person name="Schmidt J."/>
            <person name="Koll U."/>
            <person name="Rohde M."/>
            <person name="Verbag S."/>
            <person name="Pitt A."/>
            <person name="Nakai R."/>
            <person name="Naganuma T."/>
            <person name="Lang E."/>
        </authorList>
    </citation>
    <scope>NUCLEOTIDE SEQUENCE [LARGE SCALE GENOMIC DNA]</scope>
    <source>
        <strain evidence="2 3">MWH-Nonnen-W8red</strain>
    </source>
</reference>
<dbReference type="RefSeq" id="WP_148697664.1">
    <property type="nucleotide sequence ID" value="NZ_CP017834.1"/>
</dbReference>
<protein>
    <recommendedName>
        <fullName evidence="1">N-acetyltransferase domain-containing protein</fullName>
    </recommendedName>
</protein>
<evidence type="ECO:0000313" key="2">
    <source>
        <dbReference type="EMBL" id="APJ03920.1"/>
    </source>
</evidence>
<keyword evidence="3" id="KW-1185">Reference proteome</keyword>
<dbReference type="OrthoDB" id="9805924at2"/>
<organism evidence="2 3">
    <name type="scientific">Silvanigrella aquatica</name>
    <dbReference type="NCBI Taxonomy" id="1915309"/>
    <lineage>
        <taxon>Bacteria</taxon>
        <taxon>Pseudomonadati</taxon>
        <taxon>Bdellovibrionota</taxon>
        <taxon>Oligoflexia</taxon>
        <taxon>Silvanigrellales</taxon>
        <taxon>Silvanigrellaceae</taxon>
        <taxon>Silvanigrella</taxon>
    </lineage>
</organism>
<dbReference type="InterPro" id="IPR000182">
    <property type="entry name" value="GNAT_dom"/>
</dbReference>
<dbReference type="PROSITE" id="PS51186">
    <property type="entry name" value="GNAT"/>
    <property type="match status" value="1"/>
</dbReference>
<dbReference type="Proteomes" id="UP000184731">
    <property type="component" value="Chromosome"/>
</dbReference>
<name>A0A1L4D160_9BACT</name>
<dbReference type="Gene3D" id="3.40.630.30">
    <property type="match status" value="1"/>
</dbReference>
<dbReference type="CDD" id="cd04301">
    <property type="entry name" value="NAT_SF"/>
    <property type="match status" value="1"/>
</dbReference>
<dbReference type="Pfam" id="PF00583">
    <property type="entry name" value="Acetyltransf_1"/>
    <property type="match status" value="1"/>
</dbReference>
<accession>A0A1L4D160</accession>
<proteinExistence type="predicted"/>
<dbReference type="KEGG" id="saqi:AXG55_08385"/>
<dbReference type="GO" id="GO:0016747">
    <property type="term" value="F:acyltransferase activity, transferring groups other than amino-acyl groups"/>
    <property type="evidence" value="ECO:0007669"/>
    <property type="project" value="InterPro"/>
</dbReference>
<dbReference type="SUPFAM" id="SSF55729">
    <property type="entry name" value="Acyl-CoA N-acyltransferases (Nat)"/>
    <property type="match status" value="1"/>
</dbReference>
<sequence length="171" mass="20193">MDIIIREMNKFDCLRCKDLTLQMGYHDNLADFDKRFSLINKLPHHHLVVAESLVDKTVVAWMHLEIRYLLVSSFKVEISALMVDEKMRGLGIGKKFLAYAENWTKNCGFKDIFLYSKLMREDAHNFYIKCGYLNLKDEKMFTKNLEKNVMQDLKAIYESKLDSKIENIKIQ</sequence>
<dbReference type="InterPro" id="IPR016181">
    <property type="entry name" value="Acyl_CoA_acyltransferase"/>
</dbReference>
<evidence type="ECO:0000259" key="1">
    <source>
        <dbReference type="PROSITE" id="PS51186"/>
    </source>
</evidence>
<gene>
    <name evidence="2" type="ORF">AXG55_08385</name>
</gene>